<evidence type="ECO:0008006" key="3">
    <source>
        <dbReference type="Google" id="ProtNLM"/>
    </source>
</evidence>
<evidence type="ECO:0000313" key="2">
    <source>
        <dbReference type="EMBL" id="KAL0387809.1"/>
    </source>
</evidence>
<evidence type="ECO:0000256" key="1">
    <source>
        <dbReference type="SAM" id="MobiDB-lite"/>
    </source>
</evidence>
<sequence>MLSKFITTADTRFQNQDALIQNLEVQVEQLVSRVFGRKENQLPSDTEKNRREQVNAITVRHERASGHESPKEEVEEVQVQKEDEPREEMKGVLLNSI</sequence>
<proteinExistence type="predicted"/>
<feature type="compositionally biased region" description="Basic and acidic residues" evidence="1">
    <location>
        <begin position="61"/>
        <end position="90"/>
    </location>
</feature>
<gene>
    <name evidence="2" type="ORF">Sradi_2662700</name>
</gene>
<reference evidence="2" key="1">
    <citation type="submission" date="2020-06" db="EMBL/GenBank/DDBJ databases">
        <authorList>
            <person name="Li T."/>
            <person name="Hu X."/>
            <person name="Zhang T."/>
            <person name="Song X."/>
            <person name="Zhang H."/>
            <person name="Dai N."/>
            <person name="Sheng W."/>
            <person name="Hou X."/>
            <person name="Wei L."/>
        </authorList>
    </citation>
    <scope>NUCLEOTIDE SEQUENCE</scope>
    <source>
        <strain evidence="2">G02</strain>
        <tissue evidence="2">Leaf</tissue>
    </source>
</reference>
<feature type="region of interest" description="Disordered" evidence="1">
    <location>
        <begin position="61"/>
        <end position="97"/>
    </location>
</feature>
<dbReference type="EMBL" id="JACGWJ010000011">
    <property type="protein sequence ID" value="KAL0387809.1"/>
    <property type="molecule type" value="Genomic_DNA"/>
</dbReference>
<protein>
    <recommendedName>
        <fullName evidence="3">Transposase TnpC homeodomain domain-containing protein</fullName>
    </recommendedName>
</protein>
<comment type="caution">
    <text evidence="2">The sequence shown here is derived from an EMBL/GenBank/DDBJ whole genome shotgun (WGS) entry which is preliminary data.</text>
</comment>
<reference evidence="2" key="2">
    <citation type="journal article" date="2024" name="Plant">
        <title>Genomic evolution and insights into agronomic trait innovations of Sesamum species.</title>
        <authorList>
            <person name="Miao H."/>
            <person name="Wang L."/>
            <person name="Qu L."/>
            <person name="Liu H."/>
            <person name="Sun Y."/>
            <person name="Le M."/>
            <person name="Wang Q."/>
            <person name="Wei S."/>
            <person name="Zheng Y."/>
            <person name="Lin W."/>
            <person name="Duan Y."/>
            <person name="Cao H."/>
            <person name="Xiong S."/>
            <person name="Wang X."/>
            <person name="Wei L."/>
            <person name="Li C."/>
            <person name="Ma Q."/>
            <person name="Ju M."/>
            <person name="Zhao R."/>
            <person name="Li G."/>
            <person name="Mu C."/>
            <person name="Tian Q."/>
            <person name="Mei H."/>
            <person name="Zhang T."/>
            <person name="Gao T."/>
            <person name="Zhang H."/>
        </authorList>
    </citation>
    <scope>NUCLEOTIDE SEQUENCE</scope>
    <source>
        <strain evidence="2">G02</strain>
    </source>
</reference>
<name>A0AAW2S5T0_SESRA</name>
<organism evidence="2">
    <name type="scientific">Sesamum radiatum</name>
    <name type="common">Black benniseed</name>
    <dbReference type="NCBI Taxonomy" id="300843"/>
    <lineage>
        <taxon>Eukaryota</taxon>
        <taxon>Viridiplantae</taxon>
        <taxon>Streptophyta</taxon>
        <taxon>Embryophyta</taxon>
        <taxon>Tracheophyta</taxon>
        <taxon>Spermatophyta</taxon>
        <taxon>Magnoliopsida</taxon>
        <taxon>eudicotyledons</taxon>
        <taxon>Gunneridae</taxon>
        <taxon>Pentapetalae</taxon>
        <taxon>asterids</taxon>
        <taxon>lamiids</taxon>
        <taxon>Lamiales</taxon>
        <taxon>Pedaliaceae</taxon>
        <taxon>Sesamum</taxon>
    </lineage>
</organism>
<dbReference type="AlphaFoldDB" id="A0AAW2S5T0"/>
<accession>A0AAW2S5T0</accession>